<dbReference type="PANTHER" id="PTHR18952:SF265">
    <property type="entry name" value="CARBONIC ANHYDRASE"/>
    <property type="match status" value="1"/>
</dbReference>
<keyword evidence="10" id="KW-0732">Signal</keyword>
<dbReference type="InterPro" id="IPR023415">
    <property type="entry name" value="LDLR_class-A_CS"/>
</dbReference>
<evidence type="ECO:0000256" key="1">
    <source>
        <dbReference type="ARBA" id="ARBA00002904"/>
    </source>
</evidence>
<keyword evidence="6" id="KW-1015">Disulfide bond</keyword>
<evidence type="ECO:0000256" key="9">
    <source>
        <dbReference type="PROSITE-ProRule" id="PRU00124"/>
    </source>
</evidence>
<dbReference type="PROSITE" id="PS00162">
    <property type="entry name" value="ALPHA_CA_1"/>
    <property type="match status" value="1"/>
</dbReference>
<comment type="function">
    <text evidence="1 10">Reversible hydration of carbon dioxide.</text>
</comment>
<feature type="chain" id="PRO_5042621150" description="Carbonic anhydrase" evidence="10">
    <location>
        <begin position="19"/>
        <end position="368"/>
    </location>
</feature>
<evidence type="ECO:0000256" key="8">
    <source>
        <dbReference type="ARBA" id="ARBA00048348"/>
    </source>
</evidence>
<dbReference type="Gene3D" id="3.10.200.10">
    <property type="entry name" value="Alpha carbonic anhydrase"/>
    <property type="match status" value="1"/>
</dbReference>
<dbReference type="InterPro" id="IPR018338">
    <property type="entry name" value="Carbonic_anhydrase_a-class_CS"/>
</dbReference>
<dbReference type="AlphaFoldDB" id="A0A8J1XSX9"/>
<dbReference type="SMART" id="SM01057">
    <property type="entry name" value="Carb_anhydrase"/>
    <property type="match status" value="1"/>
</dbReference>
<dbReference type="InterPro" id="IPR002172">
    <property type="entry name" value="LDrepeatLR_classA_rpt"/>
</dbReference>
<dbReference type="InterPro" id="IPR036055">
    <property type="entry name" value="LDL_receptor-like_sf"/>
</dbReference>
<reference evidence="11" key="1">
    <citation type="submission" date="2022-03" db="EMBL/GenBank/DDBJ databases">
        <authorList>
            <person name="Martin C."/>
        </authorList>
    </citation>
    <scope>NUCLEOTIDE SEQUENCE</scope>
</reference>
<dbReference type="InterPro" id="IPR036398">
    <property type="entry name" value="CA_dom_sf"/>
</dbReference>
<dbReference type="GO" id="GO:0005886">
    <property type="term" value="C:plasma membrane"/>
    <property type="evidence" value="ECO:0007669"/>
    <property type="project" value="TreeGrafter"/>
</dbReference>
<evidence type="ECO:0000256" key="3">
    <source>
        <dbReference type="ARBA" id="ARBA00012925"/>
    </source>
</evidence>
<dbReference type="Pfam" id="PF00194">
    <property type="entry name" value="Carb_anhydrase"/>
    <property type="match status" value="1"/>
</dbReference>
<keyword evidence="5 10" id="KW-0862">Zinc</keyword>
<comment type="cofactor">
    <cofactor evidence="10">
        <name>Zn(2+)</name>
        <dbReference type="ChEBI" id="CHEBI:29105"/>
    </cofactor>
</comment>
<dbReference type="EC" id="4.2.1.1" evidence="3 10"/>
<dbReference type="OrthoDB" id="429145at2759"/>
<comment type="catalytic activity">
    <reaction evidence="8 10">
        <text>hydrogencarbonate + H(+) = CO2 + H2O</text>
        <dbReference type="Rhea" id="RHEA:10748"/>
        <dbReference type="ChEBI" id="CHEBI:15377"/>
        <dbReference type="ChEBI" id="CHEBI:15378"/>
        <dbReference type="ChEBI" id="CHEBI:16526"/>
        <dbReference type="ChEBI" id="CHEBI:17544"/>
        <dbReference type="EC" id="4.2.1.1"/>
    </reaction>
</comment>
<evidence type="ECO:0000256" key="5">
    <source>
        <dbReference type="ARBA" id="ARBA00022833"/>
    </source>
</evidence>
<name>A0A8J1XSX9_OWEFU</name>
<comment type="caution">
    <text evidence="11">The sequence shown here is derived from an EMBL/GenBank/DDBJ whole genome shotgun (WGS) entry which is preliminary data.</text>
</comment>
<proteinExistence type="inferred from homology"/>
<dbReference type="PANTHER" id="PTHR18952">
    <property type="entry name" value="CARBONIC ANHYDRASE"/>
    <property type="match status" value="1"/>
</dbReference>
<keyword evidence="12" id="KW-1185">Reference proteome</keyword>
<dbReference type="Pfam" id="PF00057">
    <property type="entry name" value="Ldl_recept_a"/>
    <property type="match status" value="1"/>
</dbReference>
<evidence type="ECO:0000313" key="11">
    <source>
        <dbReference type="EMBL" id="CAH1779619.1"/>
    </source>
</evidence>
<dbReference type="SUPFAM" id="SSF51069">
    <property type="entry name" value="Carbonic anhydrase"/>
    <property type="match status" value="1"/>
</dbReference>
<dbReference type="GO" id="GO:0004089">
    <property type="term" value="F:carbonate dehydratase activity"/>
    <property type="evidence" value="ECO:0007669"/>
    <property type="project" value="UniProtKB-UniRule"/>
</dbReference>
<dbReference type="CDD" id="cd00326">
    <property type="entry name" value="alpha_CA"/>
    <property type="match status" value="1"/>
</dbReference>
<dbReference type="SUPFAM" id="SSF57424">
    <property type="entry name" value="LDL receptor-like module"/>
    <property type="match status" value="1"/>
</dbReference>
<keyword evidence="4 10" id="KW-0479">Metal-binding</keyword>
<organism evidence="11 12">
    <name type="scientific">Owenia fusiformis</name>
    <name type="common">Polychaete worm</name>
    <dbReference type="NCBI Taxonomy" id="6347"/>
    <lineage>
        <taxon>Eukaryota</taxon>
        <taxon>Metazoa</taxon>
        <taxon>Spiralia</taxon>
        <taxon>Lophotrochozoa</taxon>
        <taxon>Annelida</taxon>
        <taxon>Polychaeta</taxon>
        <taxon>Sedentaria</taxon>
        <taxon>Canalipalpata</taxon>
        <taxon>Sabellida</taxon>
        <taxon>Oweniida</taxon>
        <taxon>Oweniidae</taxon>
        <taxon>Owenia</taxon>
    </lineage>
</organism>
<dbReference type="SMART" id="SM00192">
    <property type="entry name" value="LDLa"/>
    <property type="match status" value="1"/>
</dbReference>
<dbReference type="EMBL" id="CAIIXF020000003">
    <property type="protein sequence ID" value="CAH1779619.1"/>
    <property type="molecule type" value="Genomic_DNA"/>
</dbReference>
<protein>
    <recommendedName>
        <fullName evidence="3 10">Carbonic anhydrase</fullName>
        <ecNumber evidence="3 10">4.2.1.1</ecNumber>
    </recommendedName>
</protein>
<dbReference type="InterPro" id="IPR001148">
    <property type="entry name" value="CA_dom"/>
</dbReference>
<dbReference type="Proteomes" id="UP000749559">
    <property type="component" value="Unassembled WGS sequence"/>
</dbReference>
<dbReference type="PROSITE" id="PS51144">
    <property type="entry name" value="ALPHA_CA_2"/>
    <property type="match status" value="1"/>
</dbReference>
<sequence>MKLIGLLVLVACVSTVGGFRFSSSRSNEGRFAKILSRVDAQAERVDRLNQQITFLETKYDILLRNLDSDFETLEYLDDNVNDIRPKRCPEGAIECANNGKCVDPLLVCDGFNDCQDESDEKDKLCRVVSAKRQCAGLPTNGRQSPINIDEANTKCLKNGDIRVSIPSNTCNRVLLKNKGGHTAQLELGKCDYSISGGGLVGTYSVLQAHFHWGKHLKKGSEHTINGLQYPLEMHIVTKLATGKSTCAELAVLGFFFEISKERNQAWDALIAGLKDVKKEDQATVLDKVNLQELITGETDSGFYRYFGSLTTKPFSEIVIWTLFKETIKLSASQLAQFEKLLEHGGKHHIVNNFREVQDLNGRTVYKTC</sequence>
<dbReference type="PROSITE" id="PS50068">
    <property type="entry name" value="LDLRA_2"/>
    <property type="match status" value="1"/>
</dbReference>
<dbReference type="Gene3D" id="4.10.400.10">
    <property type="entry name" value="Low-density Lipoprotein Receptor"/>
    <property type="match status" value="1"/>
</dbReference>
<accession>A0A8J1XSX9</accession>
<keyword evidence="7 10" id="KW-0456">Lyase</keyword>
<dbReference type="CDD" id="cd00112">
    <property type="entry name" value="LDLa"/>
    <property type="match status" value="1"/>
</dbReference>
<dbReference type="InterPro" id="IPR023561">
    <property type="entry name" value="Carbonic_anhydrase_a-class"/>
</dbReference>
<comment type="caution">
    <text evidence="9">Lacks conserved residue(s) required for the propagation of feature annotation.</text>
</comment>
<dbReference type="GO" id="GO:0008270">
    <property type="term" value="F:zinc ion binding"/>
    <property type="evidence" value="ECO:0007669"/>
    <property type="project" value="UniProtKB-UniRule"/>
</dbReference>
<dbReference type="PROSITE" id="PS01209">
    <property type="entry name" value="LDLRA_1"/>
    <property type="match status" value="1"/>
</dbReference>
<evidence type="ECO:0000256" key="4">
    <source>
        <dbReference type="ARBA" id="ARBA00022723"/>
    </source>
</evidence>
<gene>
    <name evidence="11" type="ORF">OFUS_LOCUS6416</name>
</gene>
<comment type="similarity">
    <text evidence="2 10">Belongs to the alpha-carbonic anhydrase family.</text>
</comment>
<evidence type="ECO:0000313" key="12">
    <source>
        <dbReference type="Proteomes" id="UP000749559"/>
    </source>
</evidence>
<evidence type="ECO:0000256" key="10">
    <source>
        <dbReference type="RuleBase" id="RU367011"/>
    </source>
</evidence>
<evidence type="ECO:0000256" key="6">
    <source>
        <dbReference type="ARBA" id="ARBA00023157"/>
    </source>
</evidence>
<evidence type="ECO:0000256" key="7">
    <source>
        <dbReference type="ARBA" id="ARBA00023239"/>
    </source>
</evidence>
<evidence type="ECO:0000256" key="2">
    <source>
        <dbReference type="ARBA" id="ARBA00010718"/>
    </source>
</evidence>
<feature type="signal peptide" evidence="10">
    <location>
        <begin position="1"/>
        <end position="18"/>
    </location>
</feature>